<keyword evidence="2 4" id="KW-0378">Hydrolase</keyword>
<dbReference type="Pfam" id="PF00295">
    <property type="entry name" value="Glyco_hydro_28"/>
    <property type="match status" value="1"/>
</dbReference>
<evidence type="ECO:0000256" key="2">
    <source>
        <dbReference type="ARBA" id="ARBA00022801"/>
    </source>
</evidence>
<evidence type="ECO:0000256" key="3">
    <source>
        <dbReference type="ARBA" id="ARBA00023295"/>
    </source>
</evidence>
<dbReference type="EMBL" id="JADCNM010000012">
    <property type="protein sequence ID" value="KAG0460284.1"/>
    <property type="molecule type" value="Genomic_DNA"/>
</dbReference>
<sequence length="89" mass="10099">MQHWELRQLFRAAGSRQRDGDGDYVHQNAEWTADKDTGEEWNMQGSRVKISDVRFSGVRVTSATEMAIKLDCSPTNPCIQIALDNIMLT</sequence>
<evidence type="ECO:0000256" key="1">
    <source>
        <dbReference type="ARBA" id="ARBA00008834"/>
    </source>
</evidence>
<dbReference type="InterPro" id="IPR000743">
    <property type="entry name" value="Glyco_hydro_28"/>
</dbReference>
<dbReference type="OrthoDB" id="187139at2759"/>
<name>A0A835UER3_VANPL</name>
<evidence type="ECO:0000256" key="4">
    <source>
        <dbReference type="RuleBase" id="RU361169"/>
    </source>
</evidence>
<dbReference type="InterPro" id="IPR011050">
    <property type="entry name" value="Pectin_lyase_fold/virulence"/>
</dbReference>
<dbReference type="Gene3D" id="2.160.20.10">
    <property type="entry name" value="Single-stranded right-handed beta-helix, Pectin lyase-like"/>
    <property type="match status" value="1"/>
</dbReference>
<reference evidence="5 6" key="1">
    <citation type="journal article" date="2020" name="Nat. Food">
        <title>A phased Vanilla planifolia genome enables genetic improvement of flavour and production.</title>
        <authorList>
            <person name="Hasing T."/>
            <person name="Tang H."/>
            <person name="Brym M."/>
            <person name="Khazi F."/>
            <person name="Huang T."/>
            <person name="Chambers A.H."/>
        </authorList>
    </citation>
    <scope>NUCLEOTIDE SEQUENCE [LARGE SCALE GENOMIC DNA]</scope>
    <source>
        <tissue evidence="5">Leaf</tissue>
    </source>
</reference>
<dbReference type="Proteomes" id="UP000639772">
    <property type="component" value="Chromosome 12"/>
</dbReference>
<comment type="similarity">
    <text evidence="1 4">Belongs to the glycosyl hydrolase 28 family.</text>
</comment>
<evidence type="ECO:0000313" key="5">
    <source>
        <dbReference type="EMBL" id="KAG0460284.1"/>
    </source>
</evidence>
<dbReference type="SUPFAM" id="SSF51126">
    <property type="entry name" value="Pectin lyase-like"/>
    <property type="match status" value="1"/>
</dbReference>
<dbReference type="InterPro" id="IPR012334">
    <property type="entry name" value="Pectin_lyas_fold"/>
</dbReference>
<organism evidence="5 6">
    <name type="scientific">Vanilla planifolia</name>
    <name type="common">Vanilla</name>
    <dbReference type="NCBI Taxonomy" id="51239"/>
    <lineage>
        <taxon>Eukaryota</taxon>
        <taxon>Viridiplantae</taxon>
        <taxon>Streptophyta</taxon>
        <taxon>Embryophyta</taxon>
        <taxon>Tracheophyta</taxon>
        <taxon>Spermatophyta</taxon>
        <taxon>Magnoliopsida</taxon>
        <taxon>Liliopsida</taxon>
        <taxon>Asparagales</taxon>
        <taxon>Orchidaceae</taxon>
        <taxon>Vanilloideae</taxon>
        <taxon>Vanilleae</taxon>
        <taxon>Vanilla</taxon>
    </lineage>
</organism>
<dbReference type="GO" id="GO:0005975">
    <property type="term" value="P:carbohydrate metabolic process"/>
    <property type="evidence" value="ECO:0007669"/>
    <property type="project" value="InterPro"/>
</dbReference>
<proteinExistence type="inferred from homology"/>
<dbReference type="AlphaFoldDB" id="A0A835UER3"/>
<gene>
    <name evidence="5" type="ORF">HPP92_023412</name>
</gene>
<protein>
    <submittedName>
        <fullName evidence="5">Uncharacterized protein</fullName>
    </submittedName>
</protein>
<keyword evidence="3 4" id="KW-0326">Glycosidase</keyword>
<comment type="caution">
    <text evidence="5">The sequence shown here is derived from an EMBL/GenBank/DDBJ whole genome shotgun (WGS) entry which is preliminary data.</text>
</comment>
<accession>A0A835UER3</accession>
<dbReference type="GO" id="GO:0004650">
    <property type="term" value="F:polygalacturonase activity"/>
    <property type="evidence" value="ECO:0007669"/>
    <property type="project" value="InterPro"/>
</dbReference>
<evidence type="ECO:0000313" key="6">
    <source>
        <dbReference type="Proteomes" id="UP000639772"/>
    </source>
</evidence>